<feature type="compositionally biased region" description="Basic and acidic residues" evidence="1">
    <location>
        <begin position="14"/>
        <end position="27"/>
    </location>
</feature>
<dbReference type="KEGG" id="bdi:100841457"/>
<reference evidence="4" key="3">
    <citation type="submission" date="2018-08" db="UniProtKB">
        <authorList>
            <consortium name="EnsemblPlants"/>
        </authorList>
    </citation>
    <scope>IDENTIFICATION</scope>
    <source>
        <strain evidence="4">cv. Bd21</strain>
    </source>
</reference>
<dbReference type="HOGENOM" id="CLU_026333_0_0_1"/>
<evidence type="ECO:0000259" key="2">
    <source>
        <dbReference type="SMART" id="SM00579"/>
    </source>
</evidence>
<dbReference type="SUPFAM" id="SSF81383">
    <property type="entry name" value="F-box domain"/>
    <property type="match status" value="1"/>
</dbReference>
<dbReference type="PANTHER" id="PTHR34145:SF65">
    <property type="entry name" value="FBD DOMAIN-CONTAINING PROTEIN"/>
    <property type="match status" value="1"/>
</dbReference>
<reference evidence="3" key="2">
    <citation type="submission" date="2017-06" db="EMBL/GenBank/DDBJ databases">
        <title>WGS assembly of Brachypodium distachyon.</title>
        <authorList>
            <consortium name="The International Brachypodium Initiative"/>
            <person name="Lucas S."/>
            <person name="Harmon-Smith M."/>
            <person name="Lail K."/>
            <person name="Tice H."/>
            <person name="Grimwood J."/>
            <person name="Bruce D."/>
            <person name="Barry K."/>
            <person name="Shu S."/>
            <person name="Lindquist E."/>
            <person name="Wang M."/>
            <person name="Pitluck S."/>
            <person name="Vogel J.P."/>
            <person name="Garvin D.F."/>
            <person name="Mockler T.C."/>
            <person name="Schmutz J."/>
            <person name="Rokhsar D."/>
            <person name="Bevan M.W."/>
        </authorList>
    </citation>
    <scope>NUCLEOTIDE SEQUENCE</scope>
    <source>
        <strain evidence="3">Bd21</strain>
    </source>
</reference>
<dbReference type="Gramene" id="KQJ87751">
    <property type="protein sequence ID" value="KQJ87751"/>
    <property type="gene ID" value="BRADI_4g13350v3"/>
</dbReference>
<dbReference type="SUPFAM" id="SSF52047">
    <property type="entry name" value="RNI-like"/>
    <property type="match status" value="1"/>
</dbReference>
<reference evidence="3 4" key="1">
    <citation type="journal article" date="2010" name="Nature">
        <title>Genome sequencing and analysis of the model grass Brachypodium distachyon.</title>
        <authorList>
            <consortium name="International Brachypodium Initiative"/>
        </authorList>
    </citation>
    <scope>NUCLEOTIDE SEQUENCE [LARGE SCALE GENOMIC DNA]</scope>
    <source>
        <strain evidence="3 4">Bd21</strain>
    </source>
</reference>
<organism evidence="3">
    <name type="scientific">Brachypodium distachyon</name>
    <name type="common">Purple false brome</name>
    <name type="synonym">Trachynia distachya</name>
    <dbReference type="NCBI Taxonomy" id="15368"/>
    <lineage>
        <taxon>Eukaryota</taxon>
        <taxon>Viridiplantae</taxon>
        <taxon>Streptophyta</taxon>
        <taxon>Embryophyta</taxon>
        <taxon>Tracheophyta</taxon>
        <taxon>Spermatophyta</taxon>
        <taxon>Magnoliopsida</taxon>
        <taxon>Liliopsida</taxon>
        <taxon>Poales</taxon>
        <taxon>Poaceae</taxon>
        <taxon>BOP clade</taxon>
        <taxon>Pooideae</taxon>
        <taxon>Stipodae</taxon>
        <taxon>Brachypodieae</taxon>
        <taxon>Brachypodium</taxon>
    </lineage>
</organism>
<feature type="compositionally biased region" description="Basic and acidic residues" evidence="1">
    <location>
        <begin position="459"/>
        <end position="470"/>
    </location>
</feature>
<dbReference type="EnsemblPlants" id="KQJ87751">
    <property type="protein sequence ID" value="KQJ87751"/>
    <property type="gene ID" value="BRADI_4g13350v3"/>
</dbReference>
<dbReference type="InterPro" id="IPR032675">
    <property type="entry name" value="LRR_dom_sf"/>
</dbReference>
<proteinExistence type="predicted"/>
<feature type="region of interest" description="Disordered" evidence="1">
    <location>
        <begin position="1"/>
        <end position="34"/>
    </location>
</feature>
<dbReference type="Gene3D" id="3.80.10.10">
    <property type="entry name" value="Ribonuclease Inhibitor"/>
    <property type="match status" value="1"/>
</dbReference>
<dbReference type="EMBL" id="CM000883">
    <property type="protein sequence ID" value="KQJ87751.1"/>
    <property type="molecule type" value="Genomic_DNA"/>
</dbReference>
<dbReference type="RefSeq" id="XP_010237537.1">
    <property type="nucleotide sequence ID" value="XM_010239235.3"/>
</dbReference>
<dbReference type="OrthoDB" id="673311at2759"/>
<dbReference type="AlphaFoldDB" id="I1IK98"/>
<feature type="domain" description="FBD" evidence="2">
    <location>
        <begin position="580"/>
        <end position="656"/>
    </location>
</feature>
<dbReference type="InterPro" id="IPR001810">
    <property type="entry name" value="F-box_dom"/>
</dbReference>
<sequence length="674" mass="75482">MATEFDSGGGSKRQRTDEEGEQPQRDVEEAEEDHISTLPEALRLHILALLPFKSAIRTGALSTQWRALWTYRWPAPSSLEFRVPVQQESSRQLMEAMERRGVRRLDRFSLSLQIGGLNPEDFRRFLDYAAACSVADLDVHFSGANEVSGRAFNFRLSPGNPRLERLSLGGVCVGLSDSFCPDTRPYSALEAIHLHRVTVSDVTIFDNTVFDLVAACPVLSTLDLRYCKGLRGRDYLPTGTNLKSVTVAECKYVTDVMIREEDAGLLRSLRYSGGYLNANLIPTILDDLYLCFGGPDRKRSGPSIWIRTDDGELRLCKMSCLDALINCSNLTVLTLCSSALRRVSGKARAKSVAGNAALCQLRNLREVQLLMFAMYNENLGHIMDFLMICCSSRLERLFVQLPTRTDQYKPYEEPSESEEDRSDSEEVVSEEDELEEELSESEGEESDEDQSEQDELEEMESRENHSKFDASEEEVSEECHPKEDASGEQGSAEGQLKENGSKKELSDGEQSEQDELKEMESGENHSKVGASEKEVSEEYHSKGDKSEEQGSAEDQSKEDGSKKEPSDVGQSAEEPLGDGCENLMSLKMENFKGRHNEMRLVSFVLKKSARLNQLILFTPSGHLEGLHKDHLNTSEFLETKLLPLEKASPNAQIIVSEPDDTAVQPLHWETFVQV</sequence>
<dbReference type="InterPro" id="IPR053772">
    <property type="entry name" value="At1g61320/At1g61330-like"/>
</dbReference>
<evidence type="ECO:0000256" key="1">
    <source>
        <dbReference type="SAM" id="MobiDB-lite"/>
    </source>
</evidence>
<name>I1IK98_BRADI</name>
<dbReference type="OMA" id="ECHPKED"/>
<feature type="compositionally biased region" description="Basic and acidic residues" evidence="1">
    <location>
        <begin position="495"/>
        <end position="506"/>
    </location>
</feature>
<dbReference type="PANTHER" id="PTHR34145">
    <property type="entry name" value="OS02G0105600 PROTEIN"/>
    <property type="match status" value="1"/>
</dbReference>
<dbReference type="GeneID" id="100841457"/>
<feature type="compositionally biased region" description="Basic and acidic residues" evidence="1">
    <location>
        <begin position="514"/>
        <end position="566"/>
    </location>
</feature>
<evidence type="ECO:0000313" key="3">
    <source>
        <dbReference type="EMBL" id="PNT63240.1"/>
    </source>
</evidence>
<dbReference type="Gramene" id="PNT63240">
    <property type="protein sequence ID" value="PNT63240"/>
    <property type="gene ID" value="BRADI_4g13350v3"/>
</dbReference>
<dbReference type="SMART" id="SM00579">
    <property type="entry name" value="FBD"/>
    <property type="match status" value="1"/>
</dbReference>
<dbReference type="CDD" id="cd22160">
    <property type="entry name" value="F-box_AtFBL13-like"/>
    <property type="match status" value="1"/>
</dbReference>
<dbReference type="InterPro" id="IPR006566">
    <property type="entry name" value="FBD"/>
</dbReference>
<gene>
    <name evidence="4" type="primary">LOC100841457</name>
    <name evidence="3" type="ORF">BRADI_4g13350v3</name>
</gene>
<evidence type="ECO:0000313" key="5">
    <source>
        <dbReference type="Proteomes" id="UP000008810"/>
    </source>
</evidence>
<dbReference type="eggNOG" id="ENOG502QTMV">
    <property type="taxonomic scope" value="Eukaryota"/>
</dbReference>
<protein>
    <recommendedName>
        <fullName evidence="2">FBD domain-containing protein</fullName>
    </recommendedName>
</protein>
<feature type="compositionally biased region" description="Acidic residues" evidence="1">
    <location>
        <begin position="413"/>
        <end position="458"/>
    </location>
</feature>
<accession>I1IK98</accession>
<dbReference type="InterPro" id="IPR053781">
    <property type="entry name" value="F-box_AtFBL13-like"/>
</dbReference>
<feature type="region of interest" description="Disordered" evidence="1">
    <location>
        <begin position="408"/>
        <end position="580"/>
    </location>
</feature>
<dbReference type="Pfam" id="PF00646">
    <property type="entry name" value="F-box"/>
    <property type="match status" value="1"/>
</dbReference>
<dbReference type="EMBL" id="CM000883">
    <property type="protein sequence ID" value="PNT63240.1"/>
    <property type="molecule type" value="Genomic_DNA"/>
</dbReference>
<keyword evidence="5" id="KW-1185">Reference proteome</keyword>
<dbReference type="EnsemblPlants" id="PNT63240">
    <property type="protein sequence ID" value="PNT63240"/>
    <property type="gene ID" value="BRADI_4g13350v3"/>
</dbReference>
<dbReference type="Proteomes" id="UP000008810">
    <property type="component" value="Chromosome 4"/>
</dbReference>
<evidence type="ECO:0000313" key="4">
    <source>
        <dbReference type="EnsemblPlants" id="KQJ87751"/>
    </source>
</evidence>
<dbReference type="Gene3D" id="1.20.1280.50">
    <property type="match status" value="1"/>
</dbReference>
<dbReference type="InterPro" id="IPR036047">
    <property type="entry name" value="F-box-like_dom_sf"/>
</dbReference>